<dbReference type="Pfam" id="PF11575">
    <property type="entry name" value="FhuF_C"/>
    <property type="match status" value="1"/>
</dbReference>
<dbReference type="AlphaFoldDB" id="A0A4R1HH15"/>
<feature type="domain" description="Ferric siderophore reductase C-terminal" evidence="1">
    <location>
        <begin position="224"/>
        <end position="244"/>
    </location>
</feature>
<reference evidence="2 3" key="1">
    <citation type="submission" date="2019-03" db="EMBL/GenBank/DDBJ databases">
        <title>Sequencing the genomes of 1000 actinobacteria strains.</title>
        <authorList>
            <person name="Klenk H.-P."/>
        </authorList>
    </citation>
    <scope>NUCLEOTIDE SEQUENCE [LARGE SCALE GENOMIC DNA]</scope>
    <source>
        <strain evidence="2 3">DSM 44969</strain>
    </source>
</reference>
<dbReference type="Proteomes" id="UP000295560">
    <property type="component" value="Unassembled WGS sequence"/>
</dbReference>
<evidence type="ECO:0000313" key="2">
    <source>
        <dbReference type="EMBL" id="TCK21018.1"/>
    </source>
</evidence>
<protein>
    <submittedName>
        <fullName evidence="2">Ferric iron reductase FhuF-like transporter</fullName>
    </submittedName>
</protein>
<dbReference type="InterPro" id="IPR024726">
    <property type="entry name" value="FhuF_C"/>
</dbReference>
<dbReference type="EMBL" id="SMFZ01000002">
    <property type="protein sequence ID" value="TCK21018.1"/>
    <property type="molecule type" value="Genomic_DNA"/>
</dbReference>
<keyword evidence="3" id="KW-1185">Reference proteome</keyword>
<comment type="caution">
    <text evidence="2">The sequence shown here is derived from an EMBL/GenBank/DDBJ whole genome shotgun (WGS) entry which is preliminary data.</text>
</comment>
<dbReference type="GO" id="GO:0051537">
    <property type="term" value="F:2 iron, 2 sulfur cluster binding"/>
    <property type="evidence" value="ECO:0007669"/>
    <property type="project" value="InterPro"/>
</dbReference>
<proteinExistence type="predicted"/>
<dbReference type="RefSeq" id="WP_165922469.1">
    <property type="nucleotide sequence ID" value="NZ_SMFZ01000002.1"/>
</dbReference>
<sequence>MPTDTSRAGVGSVLADVALLGPFFELATPGTDDRDDWVPFARLHTDPGPLGERIARVAAALGAGERVAASIAFQGLVARLVAAPLAAVVLHGVLPATDDLSRRPGADDPWAPGLPEVTGVRTPDPVRDPDGAAALLSDGLVDGLVAPLVDAVRSLVPVSAHVLWGNVASSLSGAGRVLDPARPGARPALLGVLAGLMDRAPLAGTGRLLRLEEDRPDTEWGFRRRSCCLYYRVPGGGLCGDCVLQGRR</sequence>
<accession>A0A4R1HH15</accession>
<gene>
    <name evidence="2" type="ORF">EV378_4992</name>
</gene>
<organism evidence="2 3">
    <name type="scientific">Pseudonocardia endophytica</name>
    <dbReference type="NCBI Taxonomy" id="401976"/>
    <lineage>
        <taxon>Bacteria</taxon>
        <taxon>Bacillati</taxon>
        <taxon>Actinomycetota</taxon>
        <taxon>Actinomycetes</taxon>
        <taxon>Pseudonocardiales</taxon>
        <taxon>Pseudonocardiaceae</taxon>
        <taxon>Pseudonocardia</taxon>
    </lineage>
</organism>
<evidence type="ECO:0000313" key="3">
    <source>
        <dbReference type="Proteomes" id="UP000295560"/>
    </source>
</evidence>
<name>A0A4R1HH15_PSEEN</name>
<evidence type="ECO:0000259" key="1">
    <source>
        <dbReference type="Pfam" id="PF11575"/>
    </source>
</evidence>